<reference evidence="3 4" key="1">
    <citation type="journal article" date="2016" name="Environ. Microbiol.">
        <title>Genomic resolution of a cold subsurface aquifer community provides metabolic insights for novel microbes adapted to high CO concentrations.</title>
        <authorList>
            <person name="Probst A.J."/>
            <person name="Castelle C.J."/>
            <person name="Singh A."/>
            <person name="Brown C.T."/>
            <person name="Anantharaman K."/>
            <person name="Sharon I."/>
            <person name="Hug L.A."/>
            <person name="Burstein D."/>
            <person name="Emerson J.B."/>
            <person name="Thomas B.C."/>
            <person name="Banfield J.F."/>
        </authorList>
    </citation>
    <scope>NUCLEOTIDE SEQUENCE [LARGE SCALE GENOMIC DNA]</scope>
    <source>
        <strain evidence="3">CG2_30_54_11</strain>
    </source>
</reference>
<evidence type="ECO:0008006" key="5">
    <source>
        <dbReference type="Google" id="ProtNLM"/>
    </source>
</evidence>
<organism evidence="3 4">
    <name type="scientific">Candidatus Wirthbacteria bacterium CG2_30_54_11</name>
    <dbReference type="NCBI Taxonomy" id="1817892"/>
    <lineage>
        <taxon>Bacteria</taxon>
        <taxon>Candidatus Wirthbacteria</taxon>
    </lineage>
</organism>
<accession>A0A1J5IPQ3</accession>
<feature type="compositionally biased region" description="Basic and acidic residues" evidence="1">
    <location>
        <begin position="87"/>
        <end position="106"/>
    </location>
</feature>
<feature type="region of interest" description="Disordered" evidence="1">
    <location>
        <begin position="84"/>
        <end position="114"/>
    </location>
</feature>
<feature type="transmembrane region" description="Helical" evidence="2">
    <location>
        <begin position="20"/>
        <end position="40"/>
    </location>
</feature>
<comment type="caution">
    <text evidence="3">The sequence shown here is derived from an EMBL/GenBank/DDBJ whole genome shotgun (WGS) entry which is preliminary data.</text>
</comment>
<evidence type="ECO:0000313" key="3">
    <source>
        <dbReference type="EMBL" id="OIP96370.1"/>
    </source>
</evidence>
<keyword evidence="2" id="KW-0472">Membrane</keyword>
<sequence length="114" mass="12075">MSNHDQKKQDTGKHGINPVTAAVTGAVVGAGMVAASVLAMNDQANRAQLKGAVSKVKSRAKDVLHDVKKQAQLKRGEIEKNITAGTKDAKKAADKANDSLHHEVKNAIRSVKTK</sequence>
<evidence type="ECO:0000256" key="1">
    <source>
        <dbReference type="SAM" id="MobiDB-lite"/>
    </source>
</evidence>
<gene>
    <name evidence="3" type="ORF">AUK40_05080</name>
</gene>
<protein>
    <recommendedName>
        <fullName evidence="5">YtxH domain-containing protein</fullName>
    </recommendedName>
</protein>
<dbReference type="AlphaFoldDB" id="A0A1J5IPQ3"/>
<dbReference type="STRING" id="1817892.AUK40_05080"/>
<dbReference type="EMBL" id="MNZT01000087">
    <property type="protein sequence ID" value="OIP96370.1"/>
    <property type="molecule type" value="Genomic_DNA"/>
</dbReference>
<evidence type="ECO:0000313" key="4">
    <source>
        <dbReference type="Proteomes" id="UP000183245"/>
    </source>
</evidence>
<keyword evidence="2" id="KW-1133">Transmembrane helix</keyword>
<dbReference type="Proteomes" id="UP000183245">
    <property type="component" value="Unassembled WGS sequence"/>
</dbReference>
<name>A0A1J5IPQ3_9BACT</name>
<evidence type="ECO:0000256" key="2">
    <source>
        <dbReference type="SAM" id="Phobius"/>
    </source>
</evidence>
<keyword evidence="2" id="KW-0812">Transmembrane</keyword>
<proteinExistence type="predicted"/>